<dbReference type="EMBL" id="AZFF01000033">
    <property type="protein sequence ID" value="KRL52613.1"/>
    <property type="molecule type" value="Genomic_DNA"/>
</dbReference>
<dbReference type="SMART" id="SM00849">
    <property type="entry name" value="Lactamase_B"/>
    <property type="match status" value="1"/>
</dbReference>
<dbReference type="RefSeq" id="WP_017261110.1">
    <property type="nucleotide sequence ID" value="NZ_AUAW01000032.1"/>
</dbReference>
<evidence type="ECO:0000256" key="1">
    <source>
        <dbReference type="ARBA" id="ARBA00022839"/>
    </source>
</evidence>
<organism evidence="4 5">
    <name type="scientific">Furfurilactobacillus rossiae DSM 15814</name>
    <dbReference type="NCBI Taxonomy" id="1114972"/>
    <lineage>
        <taxon>Bacteria</taxon>
        <taxon>Bacillati</taxon>
        <taxon>Bacillota</taxon>
        <taxon>Bacilli</taxon>
        <taxon>Lactobacillales</taxon>
        <taxon>Lactobacillaceae</taxon>
        <taxon>Furfurilactobacillus</taxon>
    </lineage>
</organism>
<evidence type="ECO:0000313" key="4">
    <source>
        <dbReference type="EMBL" id="KRL52613.1"/>
    </source>
</evidence>
<dbReference type="GO" id="GO:0003723">
    <property type="term" value="F:RNA binding"/>
    <property type="evidence" value="ECO:0007669"/>
    <property type="project" value="UniProtKB-KW"/>
</dbReference>
<dbReference type="SUPFAM" id="SSF56281">
    <property type="entry name" value="Metallo-hydrolase/oxidoreductase"/>
    <property type="match status" value="1"/>
</dbReference>
<evidence type="ECO:0000259" key="3">
    <source>
        <dbReference type="SMART" id="SM00849"/>
    </source>
</evidence>
<evidence type="ECO:0000256" key="2">
    <source>
        <dbReference type="ARBA" id="ARBA00022884"/>
    </source>
</evidence>
<dbReference type="Gene3D" id="3.40.50.10710">
    <property type="entry name" value="Metallo-hydrolase/oxidoreductase"/>
    <property type="match status" value="1"/>
</dbReference>
<dbReference type="Proteomes" id="UP000051999">
    <property type="component" value="Unassembled WGS sequence"/>
</dbReference>
<keyword evidence="1 4" id="KW-0378">Hydrolase</keyword>
<dbReference type="InterPro" id="IPR001279">
    <property type="entry name" value="Metallo-B-lactamas"/>
</dbReference>
<keyword evidence="5" id="KW-1185">Reference proteome</keyword>
<reference evidence="4 5" key="1">
    <citation type="journal article" date="2015" name="Genome Announc.">
        <title>Expanding the biotechnology potential of lactobacilli through comparative genomics of 213 strains and associated genera.</title>
        <authorList>
            <person name="Sun Z."/>
            <person name="Harris H.M."/>
            <person name="McCann A."/>
            <person name="Guo C."/>
            <person name="Argimon S."/>
            <person name="Zhang W."/>
            <person name="Yang X."/>
            <person name="Jeffery I.B."/>
            <person name="Cooney J.C."/>
            <person name="Kagawa T.F."/>
            <person name="Liu W."/>
            <person name="Song Y."/>
            <person name="Salvetti E."/>
            <person name="Wrobel A."/>
            <person name="Rasinkangas P."/>
            <person name="Parkhill J."/>
            <person name="Rea M.C."/>
            <person name="O'Sullivan O."/>
            <person name="Ritari J."/>
            <person name="Douillard F.P."/>
            <person name="Paul Ross R."/>
            <person name="Yang R."/>
            <person name="Briner A.E."/>
            <person name="Felis G.E."/>
            <person name="de Vos W.M."/>
            <person name="Barrangou R."/>
            <person name="Klaenhammer T.R."/>
            <person name="Caufield P.W."/>
            <person name="Cui Y."/>
            <person name="Zhang H."/>
            <person name="O'Toole P.W."/>
        </authorList>
    </citation>
    <scope>NUCLEOTIDE SEQUENCE [LARGE SCALE GENOMIC DNA]</scope>
    <source>
        <strain evidence="4 5">DSM 15814</strain>
    </source>
</reference>
<dbReference type="Gene3D" id="3.60.15.10">
    <property type="entry name" value="Ribonuclease Z/Hydroxyacylglutathione hydrolase-like"/>
    <property type="match status" value="1"/>
</dbReference>
<evidence type="ECO:0000313" key="5">
    <source>
        <dbReference type="Proteomes" id="UP000051999"/>
    </source>
</evidence>
<dbReference type="eggNOG" id="COG0595">
    <property type="taxonomic scope" value="Bacteria"/>
</dbReference>
<dbReference type="AlphaFoldDB" id="A0A0R1REF4"/>
<comment type="caution">
    <text evidence="4">The sequence shown here is derived from an EMBL/GenBank/DDBJ whole genome shotgun (WGS) entry which is preliminary data.</text>
</comment>
<keyword evidence="1 4" id="KW-0269">Exonuclease</keyword>
<dbReference type="InterPro" id="IPR036866">
    <property type="entry name" value="RibonucZ/Hydroxyglut_hydro"/>
</dbReference>
<gene>
    <name evidence="4" type="ORF">FD35_GL001862</name>
</gene>
<dbReference type="OrthoDB" id="9803916at2"/>
<keyword evidence="2" id="KW-0694">RNA-binding</keyword>
<dbReference type="STRING" id="1114972.FD35_GL001862"/>
<dbReference type="InterPro" id="IPR042173">
    <property type="entry name" value="RNase_J_2"/>
</dbReference>
<dbReference type="Pfam" id="PF12706">
    <property type="entry name" value="Lactamase_B_2"/>
    <property type="match status" value="1"/>
</dbReference>
<feature type="domain" description="Metallo-beta-lactamase" evidence="3">
    <location>
        <begin position="14"/>
        <end position="220"/>
    </location>
</feature>
<dbReference type="PANTHER" id="PTHR43694:SF1">
    <property type="entry name" value="RIBONUCLEASE J"/>
    <property type="match status" value="1"/>
</dbReference>
<dbReference type="GO" id="GO:0004527">
    <property type="term" value="F:exonuclease activity"/>
    <property type="evidence" value="ECO:0007669"/>
    <property type="project" value="UniProtKB-KW"/>
</dbReference>
<dbReference type="PANTHER" id="PTHR43694">
    <property type="entry name" value="RIBONUCLEASE J"/>
    <property type="match status" value="1"/>
</dbReference>
<proteinExistence type="predicted"/>
<dbReference type="PATRIC" id="fig|1114972.6.peg.1899"/>
<keyword evidence="1 4" id="KW-0540">Nuclease</keyword>
<name>A0A0R1REF4_9LACO</name>
<sequence>MTTVRFLNGLSTIGGNIMEIATETSRVIMDFGMTENSEETDAETLIAQHSLPALSELFQNNQKHVYQHEAIFISHLHLDHTAALAYLRSNIPVYISHESYRLYQNLAGSGLAMTLGINLHAFEYERPIQIGDLSVTGFASDHDAFGAAALLVSDGHHTFGHSGDVRLHGPHVERVHHWINAFRSAHLDLFMLEGTSFSFEPNQNLEFSDPVSEDDVQHTFGQLIQNDERLLVINPYPRNLERLLRFNQTANAYNRPVVWELPYARLLSSFYPEALIHVQETDRLNKQDFATLIPVSMSTIQHEPDRFCLQNSYANLQVLSRWPRFLYLHSNGEPLGDYDPRYRKLQEFLAQHHAEYQYLGSSGHATQNALIAIAKNVNAQTTGIWHSFHPEAAVAAMSELDTHLFLPNYDEIYSF</sequence>
<accession>A0A0R1REF4</accession>
<protein>
    <submittedName>
        <fullName evidence="4">Exonuclease of the beta-lactamase fold protein</fullName>
    </submittedName>
</protein>